<dbReference type="InterPro" id="IPR050483">
    <property type="entry name" value="CoA-transferase_III_domain"/>
</dbReference>
<dbReference type="SUPFAM" id="SSF89796">
    <property type="entry name" value="CoA-transferase family III (CaiB/BaiF)"/>
    <property type="match status" value="1"/>
</dbReference>
<reference evidence="2 3" key="1">
    <citation type="submission" date="2017-08" db="EMBL/GenBank/DDBJ databases">
        <title>Multipartite genome sequences of Sinorhizobium species nodulating soybeans.</title>
        <authorList>
            <person name="Tian C.F."/>
        </authorList>
    </citation>
    <scope>NUCLEOTIDE SEQUENCE [LARGE SCALE GENOMIC DNA]</scope>
    <source>
        <strain evidence="2 3">CCBAU 05684</strain>
        <plasmid evidence="3">psj05684b</plasmid>
    </source>
</reference>
<accession>A0A249PM82</accession>
<dbReference type="STRING" id="716928.GCA_000261485_03506"/>
<dbReference type="InterPro" id="IPR044855">
    <property type="entry name" value="CoA-Trfase_III_dom3_sf"/>
</dbReference>
<dbReference type="AlphaFoldDB" id="A0A249PM82"/>
<proteinExistence type="predicted"/>
<protein>
    <submittedName>
        <fullName evidence="2">L-carnitine dehydratase/bile acid-inducible protein F</fullName>
    </submittedName>
</protein>
<geneLocation type="plasmid" evidence="3">
    <name>psj05684b</name>
</geneLocation>
<name>A0A249PM82_9HYPH</name>
<evidence type="ECO:0000313" key="3">
    <source>
        <dbReference type="Proteomes" id="UP000217211"/>
    </source>
</evidence>
<dbReference type="PANTHER" id="PTHR48207">
    <property type="entry name" value="SUCCINATE--HYDROXYMETHYLGLUTARATE COA-TRANSFERASE"/>
    <property type="match status" value="1"/>
</dbReference>
<dbReference type="eggNOG" id="COG1804">
    <property type="taxonomic scope" value="Bacteria"/>
</dbReference>
<dbReference type="KEGG" id="esj:SJ05684_b58330"/>
<evidence type="ECO:0000256" key="1">
    <source>
        <dbReference type="ARBA" id="ARBA00022679"/>
    </source>
</evidence>
<dbReference type="PANTHER" id="PTHR48207:SF3">
    <property type="entry name" value="SUCCINATE--HYDROXYMETHYLGLUTARATE COA-TRANSFERASE"/>
    <property type="match status" value="1"/>
</dbReference>
<dbReference type="OrthoDB" id="9806585at2"/>
<dbReference type="InterPro" id="IPR003673">
    <property type="entry name" value="CoA-Trfase_fam_III"/>
</dbReference>
<dbReference type="RefSeq" id="WP_034856325.1">
    <property type="nucleotide sequence ID" value="NZ_AJQT01000070.1"/>
</dbReference>
<keyword evidence="2" id="KW-0614">Plasmid</keyword>
<gene>
    <name evidence="2" type="ORF">SJ05684_b58330</name>
</gene>
<dbReference type="InterPro" id="IPR023606">
    <property type="entry name" value="CoA-Trfase_III_dom_1_sf"/>
</dbReference>
<keyword evidence="3" id="KW-1185">Reference proteome</keyword>
<dbReference type="Proteomes" id="UP000217211">
    <property type="component" value="Plasmid pSJ05684b"/>
</dbReference>
<keyword evidence="1" id="KW-0808">Transferase</keyword>
<dbReference type="Pfam" id="PF02515">
    <property type="entry name" value="CoA_transf_3"/>
    <property type="match status" value="1"/>
</dbReference>
<evidence type="ECO:0000313" key="2">
    <source>
        <dbReference type="EMBL" id="ASY66815.1"/>
    </source>
</evidence>
<sequence length="389" mass="40789">MAVPNSAPLAGLKVVELARILAGPWIGQTLADLGAEVIKVESPQGDDTRTWGPPFIEQPDGKGGTEKVAAYFHAANRGKTSVTCDFGDPEDLARVKSLIAEADVVIENFKVGGLKKFGLDYDSIAAINPRIVYASVTGFGQAGPRAQQPGYDFLIQGMCGIMDLTGEPDGEPQKVGVAWIDVFTGLYGVIGIQAALAERERSGLGQLVDLALLDVGVAVLANQAMNYLAGGKVPRRMGNAHPNIVPYQVFPASDGHLIIACGNDRQFAALCGMLGLDGIADDPTYATNPARVANREALSALIAEKTRLRPKAELIAALETAGVPGGPINTVAEAINEPQIQARELRIDPEGLPGLRTPIILSRSPLALDKAAPVLGAGSWGFSKNAGEE</sequence>
<dbReference type="Gene3D" id="3.40.50.10540">
    <property type="entry name" value="Crotonobetainyl-coa:carnitine coa-transferase, domain 1"/>
    <property type="match status" value="1"/>
</dbReference>
<organism evidence="2 3">
    <name type="scientific">Sinorhizobium sojae CCBAU 05684</name>
    <dbReference type="NCBI Taxonomy" id="716928"/>
    <lineage>
        <taxon>Bacteria</taxon>
        <taxon>Pseudomonadati</taxon>
        <taxon>Pseudomonadota</taxon>
        <taxon>Alphaproteobacteria</taxon>
        <taxon>Hyphomicrobiales</taxon>
        <taxon>Rhizobiaceae</taxon>
        <taxon>Sinorhizobium/Ensifer group</taxon>
        <taxon>Sinorhizobium</taxon>
    </lineage>
</organism>
<dbReference type="GO" id="GO:0008410">
    <property type="term" value="F:CoA-transferase activity"/>
    <property type="evidence" value="ECO:0007669"/>
    <property type="project" value="TreeGrafter"/>
</dbReference>
<dbReference type="EMBL" id="CP023068">
    <property type="protein sequence ID" value="ASY66815.1"/>
    <property type="molecule type" value="Genomic_DNA"/>
</dbReference>
<dbReference type="Gene3D" id="3.30.1540.10">
    <property type="entry name" value="formyl-coa transferase, domain 3"/>
    <property type="match status" value="1"/>
</dbReference>